<organism evidence="3 4">
    <name type="scientific">Herbiconiux moechotypicola</name>
    <dbReference type="NCBI Taxonomy" id="637393"/>
    <lineage>
        <taxon>Bacteria</taxon>
        <taxon>Bacillati</taxon>
        <taxon>Actinomycetota</taxon>
        <taxon>Actinomycetes</taxon>
        <taxon>Micrococcales</taxon>
        <taxon>Microbacteriaceae</taxon>
        <taxon>Herbiconiux</taxon>
    </lineage>
</organism>
<dbReference type="InterPro" id="IPR001763">
    <property type="entry name" value="Rhodanese-like_dom"/>
</dbReference>
<dbReference type="InterPro" id="IPR045886">
    <property type="entry name" value="ThiF/MoeB/HesA"/>
</dbReference>
<dbReference type="Gene3D" id="3.40.250.10">
    <property type="entry name" value="Rhodanese-like domain"/>
    <property type="match status" value="1"/>
</dbReference>
<dbReference type="InterPro" id="IPR036873">
    <property type="entry name" value="Rhodanese-like_dom_sf"/>
</dbReference>
<dbReference type="Gene3D" id="3.40.50.720">
    <property type="entry name" value="NAD(P)-binding Rossmann-like Domain"/>
    <property type="match status" value="1"/>
</dbReference>
<protein>
    <submittedName>
        <fullName evidence="3">Adenylyltransferase/sulfurtransferase MoeZ</fullName>
    </submittedName>
</protein>
<dbReference type="PROSITE" id="PS50206">
    <property type="entry name" value="RHODANESE_3"/>
    <property type="match status" value="1"/>
</dbReference>
<keyword evidence="3" id="KW-0548">Nucleotidyltransferase</keyword>
<feature type="domain" description="Rhodanese" evidence="2">
    <location>
        <begin position="340"/>
        <end position="430"/>
    </location>
</feature>
<keyword evidence="3" id="KW-0808">Transferase</keyword>
<gene>
    <name evidence="3" type="primary">moeZ</name>
    <name evidence="3" type="ORF">GCM10009851_38750</name>
</gene>
<sequence length="432" mass="45637">MPLQALVSPGAELTRAELARYARQISLPQIGVDGQRRLKESRVLVLGAGGLGSPVLQYLAAAGVGTLGIVDHDTVETSNLHRQIVHADAAVGTRKTASAAAAVRTLNPFVEVIEHDVEISPSTVLELVSEYDVVVDGTDTFEVQYVVDAACALVGKPVVWGSVLRFDGQVTVFWATAPAPLARTIADLYPEQPAADPAESCAVAGVLGAVCASVGAVMATETLKLLGGWGEPLLGRLLVLDALDSSTREVEFGAAPTRAGTPGSTRGAANIGEPYRPSVQGAGAAGPATRLFDRQAAEAPDARDAAQTSLTPEGAHPEPSSPDSVSVAELKQLLEARERDEADFVLVDVREGYEYQIASIEGAELVPLSRILTDAAREILPPQERVILHCHHESRSQYAAAQLRAAGWEDVVFVRGGIDAWSREIDPTVPRY</sequence>
<dbReference type="CDD" id="cd00757">
    <property type="entry name" value="ThiF_MoeB_HesA_family"/>
    <property type="match status" value="1"/>
</dbReference>
<dbReference type="InterPro" id="IPR035985">
    <property type="entry name" value="Ubiquitin-activating_enz"/>
</dbReference>
<dbReference type="Pfam" id="PF00581">
    <property type="entry name" value="Rhodanese"/>
    <property type="match status" value="1"/>
</dbReference>
<feature type="region of interest" description="Disordered" evidence="1">
    <location>
        <begin position="252"/>
        <end position="326"/>
    </location>
</feature>
<reference evidence="3 4" key="1">
    <citation type="journal article" date="2019" name="Int. J. Syst. Evol. Microbiol.">
        <title>The Global Catalogue of Microorganisms (GCM) 10K type strain sequencing project: providing services to taxonomists for standard genome sequencing and annotation.</title>
        <authorList>
            <consortium name="The Broad Institute Genomics Platform"/>
            <consortium name="The Broad Institute Genome Sequencing Center for Infectious Disease"/>
            <person name="Wu L."/>
            <person name="Ma J."/>
        </authorList>
    </citation>
    <scope>NUCLEOTIDE SEQUENCE [LARGE SCALE GENOMIC DNA]</scope>
    <source>
        <strain evidence="3 4">JCM 16117</strain>
    </source>
</reference>
<dbReference type="SUPFAM" id="SSF69572">
    <property type="entry name" value="Activating enzymes of the ubiquitin-like proteins"/>
    <property type="match status" value="1"/>
</dbReference>
<proteinExistence type="predicted"/>
<dbReference type="PANTHER" id="PTHR10953:SF102">
    <property type="entry name" value="ADENYLYLTRANSFERASE AND SULFURTRANSFERASE MOCS3"/>
    <property type="match status" value="1"/>
</dbReference>
<dbReference type="GO" id="GO:0016779">
    <property type="term" value="F:nucleotidyltransferase activity"/>
    <property type="evidence" value="ECO:0007669"/>
    <property type="project" value="UniProtKB-KW"/>
</dbReference>
<dbReference type="SMART" id="SM00450">
    <property type="entry name" value="RHOD"/>
    <property type="match status" value="1"/>
</dbReference>
<dbReference type="InterPro" id="IPR000594">
    <property type="entry name" value="ThiF_NAD_FAD-bd"/>
</dbReference>
<accession>A0ABN3E6G5</accession>
<evidence type="ECO:0000256" key="1">
    <source>
        <dbReference type="SAM" id="MobiDB-lite"/>
    </source>
</evidence>
<evidence type="ECO:0000313" key="3">
    <source>
        <dbReference type="EMBL" id="GAA2249397.1"/>
    </source>
</evidence>
<keyword evidence="4" id="KW-1185">Reference proteome</keyword>
<dbReference type="CDD" id="cd00158">
    <property type="entry name" value="RHOD"/>
    <property type="match status" value="1"/>
</dbReference>
<feature type="compositionally biased region" description="Basic and acidic residues" evidence="1">
    <location>
        <begin position="291"/>
        <end position="304"/>
    </location>
</feature>
<name>A0ABN3E6G5_9MICO</name>
<evidence type="ECO:0000259" key="2">
    <source>
        <dbReference type="PROSITE" id="PS50206"/>
    </source>
</evidence>
<dbReference type="RefSeq" id="WP_259481544.1">
    <property type="nucleotide sequence ID" value="NZ_BAAAQY010000015.1"/>
</dbReference>
<evidence type="ECO:0000313" key="4">
    <source>
        <dbReference type="Proteomes" id="UP001500929"/>
    </source>
</evidence>
<comment type="caution">
    <text evidence="3">The sequence shown here is derived from an EMBL/GenBank/DDBJ whole genome shotgun (WGS) entry which is preliminary data.</text>
</comment>
<dbReference type="SUPFAM" id="SSF52821">
    <property type="entry name" value="Rhodanese/Cell cycle control phosphatase"/>
    <property type="match status" value="1"/>
</dbReference>
<dbReference type="EMBL" id="BAAAQY010000015">
    <property type="protein sequence ID" value="GAA2249397.1"/>
    <property type="molecule type" value="Genomic_DNA"/>
</dbReference>
<dbReference type="PANTHER" id="PTHR10953">
    <property type="entry name" value="UBIQUITIN-ACTIVATING ENZYME E1"/>
    <property type="match status" value="1"/>
</dbReference>
<dbReference type="Proteomes" id="UP001500929">
    <property type="component" value="Unassembled WGS sequence"/>
</dbReference>
<dbReference type="Pfam" id="PF00899">
    <property type="entry name" value="ThiF"/>
    <property type="match status" value="1"/>
</dbReference>